<keyword evidence="11 18" id="KW-0472">Membrane</keyword>
<dbReference type="Pfam" id="PF03626">
    <property type="entry name" value="COX4_pro"/>
    <property type="match status" value="1"/>
</dbReference>
<feature type="transmembrane region" description="Helical" evidence="18">
    <location>
        <begin position="80"/>
        <end position="99"/>
    </location>
</feature>
<evidence type="ECO:0000256" key="4">
    <source>
        <dbReference type="ARBA" id="ARBA00014689"/>
    </source>
</evidence>
<dbReference type="InterPro" id="IPR005171">
    <property type="entry name" value="Cyt_c_oxidase_su4_prok"/>
</dbReference>
<name>J1A5T8_BAREL</name>
<evidence type="ECO:0000256" key="15">
    <source>
        <dbReference type="ARBA" id="ARBA00031887"/>
    </source>
</evidence>
<dbReference type="GO" id="GO:0015990">
    <property type="term" value="P:electron transport coupled proton transport"/>
    <property type="evidence" value="ECO:0007669"/>
    <property type="project" value="InterPro"/>
</dbReference>
<keyword evidence="9 18" id="KW-1133">Transmembrane helix</keyword>
<feature type="compositionally biased region" description="Polar residues" evidence="17">
    <location>
        <begin position="175"/>
        <end position="184"/>
    </location>
</feature>
<dbReference type="Proteomes" id="UP000008941">
    <property type="component" value="Unassembled WGS sequence"/>
</dbReference>
<evidence type="ECO:0000256" key="11">
    <source>
        <dbReference type="ARBA" id="ARBA00023136"/>
    </source>
</evidence>
<keyword evidence="5" id="KW-0813">Transport</keyword>
<keyword evidence="10" id="KW-0560">Oxidoreductase</keyword>
<comment type="similarity">
    <text evidence="2">Belongs to the cytochrome c oxidase bacterial subunit 4 family.</text>
</comment>
<dbReference type="EMBL" id="AIMF01000003">
    <property type="protein sequence ID" value="EJF97108.1"/>
    <property type="molecule type" value="Genomic_DNA"/>
</dbReference>
<keyword evidence="6" id="KW-1003">Cell membrane</keyword>
<comment type="function">
    <text evidence="12">Cytochrome bo(3) ubiquinol terminal oxidase is the component of the aerobic respiratory chain of E.coli that predominates when cells are grown at high aeration. Has proton pump activity across the membrane in addition to electron transfer, pumping 2 protons/electron.</text>
</comment>
<comment type="caution">
    <text evidence="19">The sequence shown here is derived from an EMBL/GenBank/DDBJ whole genome shotgun (WGS) entry which is preliminary data.</text>
</comment>
<dbReference type="NCBIfam" id="TIGR02847">
    <property type="entry name" value="CyoD"/>
    <property type="match status" value="1"/>
</dbReference>
<dbReference type="RefSeq" id="WP_005774983.1">
    <property type="nucleotide sequence ID" value="NZ_JH725033.1"/>
</dbReference>
<evidence type="ECO:0000313" key="20">
    <source>
        <dbReference type="Proteomes" id="UP000008941"/>
    </source>
</evidence>
<evidence type="ECO:0000256" key="2">
    <source>
        <dbReference type="ARBA" id="ARBA00008079"/>
    </source>
</evidence>
<dbReference type="InterPro" id="IPR014210">
    <property type="entry name" value="Cyt_o_ubiqinol_oxidase_su4"/>
</dbReference>
<dbReference type="HOGENOM" id="CLU_073789_0_0_5"/>
<keyword evidence="7 18" id="KW-0812">Transmembrane</keyword>
<feature type="non-terminal residue" evidence="19">
    <location>
        <position position="184"/>
    </location>
</feature>
<dbReference type="GO" id="GO:0009486">
    <property type="term" value="F:cytochrome bo3 ubiquinol oxidase activity"/>
    <property type="evidence" value="ECO:0007669"/>
    <property type="project" value="InterPro"/>
</dbReference>
<evidence type="ECO:0000256" key="8">
    <source>
        <dbReference type="ARBA" id="ARBA00022982"/>
    </source>
</evidence>
<dbReference type="GO" id="GO:0019646">
    <property type="term" value="P:aerobic electron transport chain"/>
    <property type="evidence" value="ECO:0007669"/>
    <property type="project" value="TreeGrafter"/>
</dbReference>
<evidence type="ECO:0000256" key="3">
    <source>
        <dbReference type="ARBA" id="ARBA00011700"/>
    </source>
</evidence>
<evidence type="ECO:0000256" key="10">
    <source>
        <dbReference type="ARBA" id="ARBA00023002"/>
    </source>
</evidence>
<evidence type="ECO:0000256" key="1">
    <source>
        <dbReference type="ARBA" id="ARBA00004651"/>
    </source>
</evidence>
<evidence type="ECO:0000256" key="5">
    <source>
        <dbReference type="ARBA" id="ARBA00022448"/>
    </source>
</evidence>
<dbReference type="GO" id="GO:0005886">
    <property type="term" value="C:plasma membrane"/>
    <property type="evidence" value="ECO:0007669"/>
    <property type="project" value="UniProtKB-SubCell"/>
</dbReference>
<evidence type="ECO:0000313" key="19">
    <source>
        <dbReference type="EMBL" id="EJF97108.1"/>
    </source>
</evidence>
<evidence type="ECO:0000256" key="17">
    <source>
        <dbReference type="SAM" id="MobiDB-lite"/>
    </source>
</evidence>
<evidence type="ECO:0000256" key="12">
    <source>
        <dbReference type="ARBA" id="ARBA00025694"/>
    </source>
</evidence>
<evidence type="ECO:0000256" key="18">
    <source>
        <dbReference type="SAM" id="Phobius"/>
    </source>
</evidence>
<evidence type="ECO:0000256" key="9">
    <source>
        <dbReference type="ARBA" id="ARBA00022989"/>
    </source>
</evidence>
<dbReference type="GO" id="GO:0009319">
    <property type="term" value="C:cytochrome o ubiquinol oxidase complex"/>
    <property type="evidence" value="ECO:0007669"/>
    <property type="project" value="TreeGrafter"/>
</dbReference>
<feature type="transmembrane region" description="Helical" evidence="18">
    <location>
        <begin position="12"/>
        <end position="35"/>
    </location>
</feature>
<dbReference type="PANTHER" id="PTHR36835:SF1">
    <property type="entry name" value="CYTOCHROME BO(3) UBIQUINOL OXIDASE SUBUNIT 4"/>
    <property type="match status" value="1"/>
</dbReference>
<feature type="compositionally biased region" description="Polar residues" evidence="17">
    <location>
        <begin position="147"/>
        <end position="161"/>
    </location>
</feature>
<sequence>MSMQNETHGPSTGSYLVGFILAVFFTLGSFIPVMYGMMESWAISTKVAYLIGMAIIQIIVQIVFFLHLNSGPDAKWNLSALWFAAICVFVIIGGTWWAISHLNYNMMGGSGRVIEPEISRMDGSSVSGQLSNKNISVRKQPEKMLNSEISMEQTPSMQTPVDQAPGSEMPMEQVPSMQTPVDQA</sequence>
<organism evidence="19 20">
    <name type="scientific">Bartonella elizabethae F9251 = ATCC 49927</name>
    <dbReference type="NCBI Taxonomy" id="1094555"/>
    <lineage>
        <taxon>Bacteria</taxon>
        <taxon>Pseudomonadati</taxon>
        <taxon>Pseudomonadota</taxon>
        <taxon>Alphaproteobacteria</taxon>
        <taxon>Hyphomicrobiales</taxon>
        <taxon>Bartonellaceae</taxon>
        <taxon>Bartonella</taxon>
    </lineage>
</organism>
<dbReference type="GO" id="GO:0015078">
    <property type="term" value="F:proton transmembrane transporter activity"/>
    <property type="evidence" value="ECO:0007669"/>
    <property type="project" value="TreeGrafter"/>
</dbReference>
<evidence type="ECO:0000256" key="6">
    <source>
        <dbReference type="ARBA" id="ARBA00022475"/>
    </source>
</evidence>
<dbReference type="InterPro" id="IPR050968">
    <property type="entry name" value="Cytochrome_c_oxidase_bac_sub4"/>
</dbReference>
<evidence type="ECO:0000256" key="16">
    <source>
        <dbReference type="ARBA" id="ARBA00032185"/>
    </source>
</evidence>
<comment type="subcellular location">
    <subcellularLocation>
        <location evidence="1">Cell membrane</location>
        <topology evidence="1">Multi-pass membrane protein</topology>
    </subcellularLocation>
</comment>
<accession>J1A5T8</accession>
<dbReference type="AlphaFoldDB" id="J1A5T8"/>
<evidence type="ECO:0000256" key="7">
    <source>
        <dbReference type="ARBA" id="ARBA00022692"/>
    </source>
</evidence>
<keyword evidence="8" id="KW-0249">Electron transport</keyword>
<evidence type="ECO:0000256" key="13">
    <source>
        <dbReference type="ARBA" id="ARBA00030071"/>
    </source>
</evidence>
<comment type="subunit">
    <text evidence="3">Heterooctamer of two A chains, two B chains, two C chains and two D chains.</text>
</comment>
<reference evidence="19 20" key="1">
    <citation type="submission" date="2012-03" db="EMBL/GenBank/DDBJ databases">
        <title>The Genome Sequence of Bartonella elizabethae F9251.</title>
        <authorList>
            <consortium name="The Broad Institute Genome Sequencing Platform"/>
            <consortium name="The Broad Institute Genome Sequencing Center for Infectious Disease"/>
            <person name="Feldgarden M."/>
            <person name="Kirby J."/>
            <person name="Kosoy M."/>
            <person name="Birtles R."/>
            <person name="Probert W.S."/>
            <person name="Chiaraviglio L."/>
            <person name="Young S.K."/>
            <person name="Zeng Q."/>
            <person name="Gargeya S."/>
            <person name="Fitzgerald M."/>
            <person name="Haas B."/>
            <person name="Abouelleil A."/>
            <person name="Alvarado L."/>
            <person name="Arachchi H.M."/>
            <person name="Berlin A."/>
            <person name="Chapman S.B."/>
            <person name="Gearin G."/>
            <person name="Goldberg J."/>
            <person name="Griggs A."/>
            <person name="Gujja S."/>
            <person name="Hansen M."/>
            <person name="Heiman D."/>
            <person name="Howarth C."/>
            <person name="Larimer J."/>
            <person name="Lui A."/>
            <person name="MacDonald P.J.P."/>
            <person name="McCowen C."/>
            <person name="Montmayeur A."/>
            <person name="Murphy C."/>
            <person name="Neiman D."/>
            <person name="Pearson M."/>
            <person name="Priest M."/>
            <person name="Roberts A."/>
            <person name="Saif S."/>
            <person name="Shea T."/>
            <person name="Sisk P."/>
            <person name="Stolte C."/>
            <person name="Sykes S."/>
            <person name="Wortman J."/>
            <person name="Nusbaum C."/>
            <person name="Birren B."/>
        </authorList>
    </citation>
    <scope>NUCLEOTIDE SEQUENCE [LARGE SCALE GENOMIC DNA]</scope>
    <source>
        <strain evidence="19 20">F9251</strain>
    </source>
</reference>
<feature type="transmembrane region" description="Helical" evidence="18">
    <location>
        <begin position="47"/>
        <end position="68"/>
    </location>
</feature>
<evidence type="ECO:0000256" key="14">
    <source>
        <dbReference type="ARBA" id="ARBA00030211"/>
    </source>
</evidence>
<feature type="region of interest" description="Disordered" evidence="17">
    <location>
        <begin position="144"/>
        <end position="184"/>
    </location>
</feature>
<proteinExistence type="inferred from homology"/>
<protein>
    <recommendedName>
        <fullName evidence="4">Cytochrome bo(3) ubiquinol oxidase subunit 4</fullName>
    </recommendedName>
    <alternativeName>
        <fullName evidence="16">Cytochrome o ubiquinol oxidase subunit 4</fullName>
    </alternativeName>
    <alternativeName>
        <fullName evidence="13">Oxidase bo(3) subunit 4</fullName>
    </alternativeName>
    <alternativeName>
        <fullName evidence="14">Ubiquinol oxidase polypeptide IV</fullName>
    </alternativeName>
    <alternativeName>
        <fullName evidence="15">Ubiquinol oxidase subunit 4</fullName>
    </alternativeName>
</protein>
<dbReference type="PANTHER" id="PTHR36835">
    <property type="entry name" value="CYTOCHROME BO(3) UBIQUINOL OXIDASE SUBUNIT 4"/>
    <property type="match status" value="1"/>
</dbReference>
<gene>
    <name evidence="19" type="ORF">MEE_00286</name>
</gene>